<organism evidence="5 6">
    <name type="scientific">Novosphingobium kalidii</name>
    <dbReference type="NCBI Taxonomy" id="3230299"/>
    <lineage>
        <taxon>Bacteria</taxon>
        <taxon>Pseudomonadati</taxon>
        <taxon>Pseudomonadota</taxon>
        <taxon>Alphaproteobacteria</taxon>
        <taxon>Sphingomonadales</taxon>
        <taxon>Sphingomonadaceae</taxon>
        <taxon>Novosphingobium</taxon>
    </lineage>
</organism>
<dbReference type="PANTHER" id="PTHR34183:SF1">
    <property type="entry name" value="ENDOLYTIC PEPTIDOGLYCAN TRANSGLYCOSYLASE RLPA"/>
    <property type="match status" value="1"/>
</dbReference>
<dbReference type="Pfam" id="PF03330">
    <property type="entry name" value="DPBB_1"/>
    <property type="match status" value="1"/>
</dbReference>
<evidence type="ECO:0000313" key="6">
    <source>
        <dbReference type="Proteomes" id="UP001548713"/>
    </source>
</evidence>
<gene>
    <name evidence="5" type="ORF">ABVV53_03470</name>
</gene>
<feature type="domain" description="SPOR" evidence="4">
    <location>
        <begin position="260"/>
        <end position="323"/>
    </location>
</feature>
<proteinExistence type="predicted"/>
<evidence type="ECO:0000256" key="2">
    <source>
        <dbReference type="SAM" id="SignalP"/>
    </source>
</evidence>
<dbReference type="InterPro" id="IPR036908">
    <property type="entry name" value="RlpA-like_sf"/>
</dbReference>
<dbReference type="Pfam" id="PF05036">
    <property type="entry name" value="SPOR"/>
    <property type="match status" value="1"/>
</dbReference>
<dbReference type="CDD" id="cd22268">
    <property type="entry name" value="DPBB_RlpA-like"/>
    <property type="match status" value="1"/>
</dbReference>
<evidence type="ECO:0000259" key="3">
    <source>
        <dbReference type="Pfam" id="PF03330"/>
    </source>
</evidence>
<reference evidence="5 6" key="1">
    <citation type="submission" date="2024-07" db="EMBL/GenBank/DDBJ databases">
        <title>Novosphingobium kalidii RD2P27.</title>
        <authorList>
            <person name="Sun J.-Q."/>
        </authorList>
    </citation>
    <scope>NUCLEOTIDE SEQUENCE [LARGE SCALE GENOMIC DNA]</scope>
    <source>
        <strain evidence="5 6">RD2P27</strain>
    </source>
</reference>
<feature type="chain" id="PRO_5045059952" evidence="2">
    <location>
        <begin position="27"/>
        <end position="328"/>
    </location>
</feature>
<keyword evidence="2" id="KW-0732">Signal</keyword>
<dbReference type="EMBL" id="JBEWLY010000008">
    <property type="protein sequence ID" value="MET1754519.1"/>
    <property type="molecule type" value="Genomic_DNA"/>
</dbReference>
<sequence>MRLPVSRALPMAALLLASGYAITVEAQPEPAAAAAPIGPAEDYPVVVGEPYKIADTTWTPVDQLNYDAVGYASVQQEGPSGISGAHKTLPLPSYVEVTSLDTGSTILVRLIERGPMVNDRLVALSSAAAQELGILVGSKAAVRVRRVNPPEVERARLRTGGAALQRMDTPDSLLKVLRRKLSEQDPLTPSPSLSSSALPAQTPAASSAPLKAALKAPPKASTTLGKASVPSASPSTEALKPEAAPFGAVQPAEHKASNAKGTHAVQVASFSTAERAERVAGELGGYVSTAGRYWRVRLGPFKSSGEAAPALEKARAAGYSDARIQRAD</sequence>
<protein>
    <submittedName>
        <fullName evidence="5">SPOR domain-containing protein</fullName>
    </submittedName>
</protein>
<dbReference type="Proteomes" id="UP001548713">
    <property type="component" value="Unassembled WGS sequence"/>
</dbReference>
<feature type="compositionally biased region" description="Low complexity" evidence="1">
    <location>
        <begin position="186"/>
        <end position="223"/>
    </location>
</feature>
<feature type="signal peptide" evidence="2">
    <location>
        <begin position="1"/>
        <end position="26"/>
    </location>
</feature>
<dbReference type="PANTHER" id="PTHR34183">
    <property type="entry name" value="ENDOLYTIC PEPTIDOGLYCAN TRANSGLYCOSYLASE RLPA"/>
    <property type="match status" value="1"/>
</dbReference>
<dbReference type="Gene3D" id="3.30.70.1070">
    <property type="entry name" value="Sporulation related repeat"/>
    <property type="match status" value="1"/>
</dbReference>
<accession>A0ABV2CYN4</accession>
<evidence type="ECO:0000259" key="4">
    <source>
        <dbReference type="Pfam" id="PF05036"/>
    </source>
</evidence>
<keyword evidence="6" id="KW-1185">Reference proteome</keyword>
<dbReference type="InterPro" id="IPR009009">
    <property type="entry name" value="RlpA-like_DPBB"/>
</dbReference>
<dbReference type="Gene3D" id="2.40.40.10">
    <property type="entry name" value="RlpA-like domain"/>
    <property type="match status" value="1"/>
</dbReference>
<comment type="caution">
    <text evidence="5">The sequence shown here is derived from an EMBL/GenBank/DDBJ whole genome shotgun (WGS) entry which is preliminary data.</text>
</comment>
<dbReference type="SUPFAM" id="SSF110997">
    <property type="entry name" value="Sporulation related repeat"/>
    <property type="match status" value="1"/>
</dbReference>
<feature type="region of interest" description="Disordered" evidence="1">
    <location>
        <begin position="182"/>
        <end position="240"/>
    </location>
</feature>
<feature type="domain" description="RlpA-like protein double-psi beta-barrel" evidence="3">
    <location>
        <begin position="84"/>
        <end position="143"/>
    </location>
</feature>
<name>A0ABV2CYN4_9SPHN</name>
<dbReference type="InterPro" id="IPR007730">
    <property type="entry name" value="SPOR-like_dom"/>
</dbReference>
<dbReference type="InterPro" id="IPR036680">
    <property type="entry name" value="SPOR-like_sf"/>
</dbReference>
<dbReference type="RefSeq" id="WP_353982928.1">
    <property type="nucleotide sequence ID" value="NZ_JBEWLY010000008.1"/>
</dbReference>
<evidence type="ECO:0000256" key="1">
    <source>
        <dbReference type="SAM" id="MobiDB-lite"/>
    </source>
</evidence>
<evidence type="ECO:0000313" key="5">
    <source>
        <dbReference type="EMBL" id="MET1754519.1"/>
    </source>
</evidence>